<proteinExistence type="predicted"/>
<dbReference type="Proteomes" id="UP000053555">
    <property type="component" value="Unassembled WGS sequence"/>
</dbReference>
<gene>
    <name evidence="1" type="ORF">glysoja_048926</name>
</gene>
<accession>A0A0B2Q8L3</accession>
<dbReference type="AlphaFoldDB" id="A0A0B2Q8L3"/>
<organism evidence="1">
    <name type="scientific">Glycine soja</name>
    <name type="common">Wild soybean</name>
    <dbReference type="NCBI Taxonomy" id="3848"/>
    <lineage>
        <taxon>Eukaryota</taxon>
        <taxon>Viridiplantae</taxon>
        <taxon>Streptophyta</taxon>
        <taxon>Embryophyta</taxon>
        <taxon>Tracheophyta</taxon>
        <taxon>Spermatophyta</taxon>
        <taxon>Magnoliopsida</taxon>
        <taxon>eudicotyledons</taxon>
        <taxon>Gunneridae</taxon>
        <taxon>Pentapetalae</taxon>
        <taxon>rosids</taxon>
        <taxon>fabids</taxon>
        <taxon>Fabales</taxon>
        <taxon>Fabaceae</taxon>
        <taxon>Papilionoideae</taxon>
        <taxon>50 kb inversion clade</taxon>
        <taxon>NPAAA clade</taxon>
        <taxon>indigoferoid/millettioid clade</taxon>
        <taxon>Phaseoleae</taxon>
        <taxon>Glycine</taxon>
        <taxon>Glycine subgen. Soja</taxon>
    </lineage>
</organism>
<reference evidence="1" key="1">
    <citation type="submission" date="2014-07" db="EMBL/GenBank/DDBJ databases">
        <title>Identification of a novel salt tolerance gene in wild soybean by whole-genome sequencing.</title>
        <authorList>
            <person name="Lam H.-M."/>
            <person name="Qi X."/>
            <person name="Li M.-W."/>
            <person name="Liu X."/>
            <person name="Xie M."/>
            <person name="Ni M."/>
            <person name="Xu X."/>
        </authorList>
    </citation>
    <scope>NUCLEOTIDE SEQUENCE [LARGE SCALE GENOMIC DNA]</scope>
    <source>
        <tissue evidence="1">Root</tissue>
    </source>
</reference>
<sequence length="53" mass="6018">MQAQIELIGTMFRVVPHSVPMLKSINLANDGFLYRRSTAQGSLSQIRHLRVVH</sequence>
<evidence type="ECO:0000313" key="1">
    <source>
        <dbReference type="EMBL" id="KHN16264.1"/>
    </source>
</evidence>
<protein>
    <submittedName>
        <fullName evidence="1">Uncharacterized protein</fullName>
    </submittedName>
</protein>
<dbReference type="EMBL" id="KN660588">
    <property type="protein sequence ID" value="KHN16264.1"/>
    <property type="molecule type" value="Genomic_DNA"/>
</dbReference>
<name>A0A0B2Q8L3_GLYSO</name>